<keyword evidence="7" id="KW-1185">Reference proteome</keyword>
<feature type="region of interest" description="Disordered" evidence="5">
    <location>
        <begin position="108"/>
        <end position="137"/>
    </location>
</feature>
<sequence>MWGLLRAPRALARLPRMPLLTSGRPAAFHTLLSSGVTTIRASARPCTHVHPSPCRANALPPLCTTRPLVTLSTLVRGGGLPARAATLHASPCMTPTQWVRSMRSRVGQARKGRGGGHRMGAARAQPRKRTMREKMSQKFKLKTHKGAAKRFKLRGNGTWVYTATGKKHLMAGSSRSRQTLRKLKKRVLKTKGLIKKLFKLMPYHKKRAIRRA</sequence>
<protein>
    <recommendedName>
        <fullName evidence="4">50S ribosomal protein L35</fullName>
    </recommendedName>
</protein>
<organism evidence="6 7">
    <name type="scientific">Prymnesium parvum</name>
    <name type="common">Toxic golden alga</name>
    <dbReference type="NCBI Taxonomy" id="97485"/>
    <lineage>
        <taxon>Eukaryota</taxon>
        <taxon>Haptista</taxon>
        <taxon>Haptophyta</taxon>
        <taxon>Prymnesiophyceae</taxon>
        <taxon>Prymnesiales</taxon>
        <taxon>Prymnesiaceae</taxon>
        <taxon>Prymnesium</taxon>
    </lineage>
</organism>
<dbReference type="Pfam" id="PF01632">
    <property type="entry name" value="Ribosomal_L35p"/>
    <property type="match status" value="1"/>
</dbReference>
<dbReference type="PROSITE" id="PS00936">
    <property type="entry name" value="RIBOSOMAL_L35"/>
    <property type="match status" value="1"/>
</dbReference>
<reference evidence="6 7" key="1">
    <citation type="journal article" date="2024" name="Science">
        <title>Giant polyketide synthase enzymes in the biosynthesis of giant marine polyether toxins.</title>
        <authorList>
            <person name="Fallon T.R."/>
            <person name="Shende V.V."/>
            <person name="Wierzbicki I.H."/>
            <person name="Pendleton A.L."/>
            <person name="Watervoot N.F."/>
            <person name="Auber R.P."/>
            <person name="Gonzalez D.J."/>
            <person name="Wisecaver J.H."/>
            <person name="Moore B.S."/>
        </authorList>
    </citation>
    <scope>NUCLEOTIDE SEQUENCE [LARGE SCALE GENOMIC DNA]</scope>
    <source>
        <strain evidence="6 7">12B1</strain>
    </source>
</reference>
<comment type="caution">
    <text evidence="6">The sequence shown here is derived from an EMBL/GenBank/DDBJ whole genome shotgun (WGS) entry which is preliminary data.</text>
</comment>
<gene>
    <name evidence="6" type="ORF">AB1Y20_001057</name>
</gene>
<dbReference type="HAMAP" id="MF_00514">
    <property type="entry name" value="Ribosomal_bL35"/>
    <property type="match status" value="1"/>
</dbReference>
<dbReference type="AlphaFoldDB" id="A0AB34KAW4"/>
<evidence type="ECO:0000256" key="4">
    <source>
        <dbReference type="RuleBase" id="RU000568"/>
    </source>
</evidence>
<dbReference type="Gene3D" id="4.10.410.60">
    <property type="match status" value="1"/>
</dbReference>
<evidence type="ECO:0000256" key="1">
    <source>
        <dbReference type="ARBA" id="ARBA00006598"/>
    </source>
</evidence>
<dbReference type="EMBL" id="JBGBPQ010000001">
    <property type="protein sequence ID" value="KAL1530141.1"/>
    <property type="molecule type" value="Genomic_DNA"/>
</dbReference>
<dbReference type="PRINTS" id="PR00064">
    <property type="entry name" value="RIBOSOMALL35"/>
</dbReference>
<dbReference type="SUPFAM" id="SSF143034">
    <property type="entry name" value="L35p-like"/>
    <property type="match status" value="1"/>
</dbReference>
<evidence type="ECO:0000256" key="5">
    <source>
        <dbReference type="SAM" id="MobiDB-lite"/>
    </source>
</evidence>
<dbReference type="InterPro" id="IPR037229">
    <property type="entry name" value="Ribosomal_bL35_sf"/>
</dbReference>
<keyword evidence="3 4" id="KW-0687">Ribonucleoprotein</keyword>
<dbReference type="InterPro" id="IPR018265">
    <property type="entry name" value="Ribosomal_bL35_CS"/>
</dbReference>
<dbReference type="GO" id="GO:0005840">
    <property type="term" value="C:ribosome"/>
    <property type="evidence" value="ECO:0007669"/>
    <property type="project" value="UniProtKB-KW"/>
</dbReference>
<accession>A0AB34KAW4</accession>
<proteinExistence type="inferred from homology"/>
<feature type="compositionally biased region" description="Basic residues" evidence="5">
    <location>
        <begin position="125"/>
        <end position="137"/>
    </location>
</feature>
<evidence type="ECO:0000313" key="7">
    <source>
        <dbReference type="Proteomes" id="UP001515480"/>
    </source>
</evidence>
<dbReference type="InterPro" id="IPR021137">
    <property type="entry name" value="Ribosomal_bL35-like"/>
</dbReference>
<name>A0AB34KAW4_PRYPA</name>
<dbReference type="GO" id="GO:0006412">
    <property type="term" value="P:translation"/>
    <property type="evidence" value="ECO:0007669"/>
    <property type="project" value="InterPro"/>
</dbReference>
<evidence type="ECO:0000256" key="3">
    <source>
        <dbReference type="ARBA" id="ARBA00023274"/>
    </source>
</evidence>
<comment type="similarity">
    <text evidence="1 4">Belongs to the bacterial ribosomal protein bL35 family.</text>
</comment>
<keyword evidence="2 4" id="KW-0689">Ribosomal protein</keyword>
<dbReference type="GO" id="GO:1990904">
    <property type="term" value="C:ribonucleoprotein complex"/>
    <property type="evidence" value="ECO:0007669"/>
    <property type="project" value="UniProtKB-KW"/>
</dbReference>
<evidence type="ECO:0000256" key="2">
    <source>
        <dbReference type="ARBA" id="ARBA00022980"/>
    </source>
</evidence>
<dbReference type="Proteomes" id="UP001515480">
    <property type="component" value="Unassembled WGS sequence"/>
</dbReference>
<dbReference type="GO" id="GO:0003735">
    <property type="term" value="F:structural constituent of ribosome"/>
    <property type="evidence" value="ECO:0007669"/>
    <property type="project" value="InterPro"/>
</dbReference>
<dbReference type="InterPro" id="IPR001706">
    <property type="entry name" value="Ribosomal_bL35"/>
</dbReference>
<evidence type="ECO:0000313" key="6">
    <source>
        <dbReference type="EMBL" id="KAL1530141.1"/>
    </source>
</evidence>